<organism evidence="1 2">
    <name type="scientific">Penicillium camemberti (strain FM 013)</name>
    <dbReference type="NCBI Taxonomy" id="1429867"/>
    <lineage>
        <taxon>Eukaryota</taxon>
        <taxon>Fungi</taxon>
        <taxon>Dikarya</taxon>
        <taxon>Ascomycota</taxon>
        <taxon>Pezizomycotina</taxon>
        <taxon>Eurotiomycetes</taxon>
        <taxon>Eurotiomycetidae</taxon>
        <taxon>Eurotiales</taxon>
        <taxon>Aspergillaceae</taxon>
        <taxon>Penicillium</taxon>
    </lineage>
</organism>
<dbReference type="EMBL" id="HG793148">
    <property type="protein sequence ID" value="CRL25441.1"/>
    <property type="molecule type" value="Genomic_DNA"/>
</dbReference>
<proteinExistence type="predicted"/>
<sequence>MTLVPEVEVQDPRSYFGLPGGHLAPGSGFFAPRNRIEATGSKMAPRAKPSFPGLIELGPGNLKSVYRSCVSPGKYSLAPGATSLS</sequence>
<evidence type="ECO:0000313" key="1">
    <source>
        <dbReference type="EMBL" id="CRL25441.1"/>
    </source>
</evidence>
<evidence type="ECO:0000313" key="2">
    <source>
        <dbReference type="Proteomes" id="UP000053732"/>
    </source>
</evidence>
<accession>A0A0G4PGI1</accession>
<dbReference type="AlphaFoldDB" id="A0A0G4PGI1"/>
<keyword evidence="2" id="KW-1185">Reference proteome</keyword>
<dbReference type="Proteomes" id="UP000053732">
    <property type="component" value="Unassembled WGS sequence"/>
</dbReference>
<gene>
    <name evidence="1" type="ORF">PCAMFM013_S015g000027</name>
</gene>
<protein>
    <submittedName>
        <fullName evidence="1">Str. FM013</fullName>
    </submittedName>
</protein>
<name>A0A0G4PGI1_PENC3</name>
<reference evidence="1 2" key="1">
    <citation type="journal article" date="2014" name="Nat. Commun.">
        <title>Multiple recent horizontal transfers of a large genomic region in cheese making fungi.</title>
        <authorList>
            <person name="Cheeseman K."/>
            <person name="Ropars J."/>
            <person name="Renault P."/>
            <person name="Dupont J."/>
            <person name="Gouzy J."/>
            <person name="Branca A."/>
            <person name="Abraham A.L."/>
            <person name="Ceppi M."/>
            <person name="Conseiller E."/>
            <person name="Debuchy R."/>
            <person name="Malagnac F."/>
            <person name="Goarin A."/>
            <person name="Silar P."/>
            <person name="Lacoste S."/>
            <person name="Sallet E."/>
            <person name="Bensimon A."/>
            <person name="Giraud T."/>
            <person name="Brygoo Y."/>
        </authorList>
    </citation>
    <scope>NUCLEOTIDE SEQUENCE [LARGE SCALE GENOMIC DNA]</scope>
    <source>
        <strain evidence="2">FM 013</strain>
    </source>
</reference>